<reference evidence="2" key="1">
    <citation type="submission" date="2022-08" db="EMBL/GenBank/DDBJ databases">
        <authorList>
            <person name="Gutierrez-Valencia J."/>
        </authorList>
    </citation>
    <scope>NUCLEOTIDE SEQUENCE</scope>
</reference>
<gene>
    <name evidence="2" type="ORF">LITE_LOCUS20263</name>
</gene>
<comment type="caution">
    <text evidence="2">The sequence shown here is derived from an EMBL/GenBank/DDBJ whole genome shotgun (WGS) entry which is preliminary data.</text>
</comment>
<protein>
    <submittedName>
        <fullName evidence="2">Uncharacterized protein</fullName>
    </submittedName>
</protein>
<feature type="compositionally biased region" description="Basic and acidic residues" evidence="1">
    <location>
        <begin position="37"/>
        <end position="50"/>
    </location>
</feature>
<evidence type="ECO:0000313" key="2">
    <source>
        <dbReference type="EMBL" id="CAI0425165.1"/>
    </source>
</evidence>
<evidence type="ECO:0000256" key="1">
    <source>
        <dbReference type="SAM" id="MobiDB-lite"/>
    </source>
</evidence>
<accession>A0AAV0KSJ1</accession>
<dbReference type="Proteomes" id="UP001154282">
    <property type="component" value="Unassembled WGS sequence"/>
</dbReference>
<organism evidence="2 3">
    <name type="scientific">Linum tenue</name>
    <dbReference type="NCBI Taxonomy" id="586396"/>
    <lineage>
        <taxon>Eukaryota</taxon>
        <taxon>Viridiplantae</taxon>
        <taxon>Streptophyta</taxon>
        <taxon>Embryophyta</taxon>
        <taxon>Tracheophyta</taxon>
        <taxon>Spermatophyta</taxon>
        <taxon>Magnoliopsida</taxon>
        <taxon>eudicotyledons</taxon>
        <taxon>Gunneridae</taxon>
        <taxon>Pentapetalae</taxon>
        <taxon>rosids</taxon>
        <taxon>fabids</taxon>
        <taxon>Malpighiales</taxon>
        <taxon>Linaceae</taxon>
        <taxon>Linum</taxon>
    </lineage>
</organism>
<sequence>MALHNYIRMNAIYDEEFQRCDEDPNYPVEVGDYGSQGERRNESTIPDDRFMNSVRDSIAASLRNHR</sequence>
<name>A0AAV0KSJ1_9ROSI</name>
<keyword evidence="3" id="KW-1185">Reference proteome</keyword>
<feature type="region of interest" description="Disordered" evidence="1">
    <location>
        <begin position="24"/>
        <end position="52"/>
    </location>
</feature>
<dbReference type="EMBL" id="CAMGYJ010000005">
    <property type="protein sequence ID" value="CAI0425165.1"/>
    <property type="molecule type" value="Genomic_DNA"/>
</dbReference>
<proteinExistence type="predicted"/>
<dbReference type="AlphaFoldDB" id="A0AAV0KSJ1"/>
<evidence type="ECO:0000313" key="3">
    <source>
        <dbReference type="Proteomes" id="UP001154282"/>
    </source>
</evidence>